<dbReference type="InterPro" id="IPR053071">
    <property type="entry name" value="GPCR1-related_rcpt"/>
</dbReference>
<evidence type="ECO:0000256" key="5">
    <source>
        <dbReference type="SAM" id="MobiDB-lite"/>
    </source>
</evidence>
<dbReference type="Proteomes" id="UP000218231">
    <property type="component" value="Unassembled WGS sequence"/>
</dbReference>
<feature type="domain" description="G-protein coupled receptors family 1 profile" evidence="7">
    <location>
        <begin position="68"/>
        <end position="294"/>
    </location>
</feature>
<evidence type="ECO:0000256" key="2">
    <source>
        <dbReference type="ARBA" id="ARBA00022692"/>
    </source>
</evidence>
<name>A0A2A2L467_9BILA</name>
<feature type="transmembrane region" description="Helical" evidence="6">
    <location>
        <begin position="53"/>
        <end position="76"/>
    </location>
</feature>
<reference evidence="8 9" key="1">
    <citation type="journal article" date="2017" name="Curr. Biol.">
        <title>Genome architecture and evolution of a unichromosomal asexual nematode.</title>
        <authorList>
            <person name="Fradin H."/>
            <person name="Zegar C."/>
            <person name="Gutwein M."/>
            <person name="Lucas J."/>
            <person name="Kovtun M."/>
            <person name="Corcoran D."/>
            <person name="Baugh L.R."/>
            <person name="Kiontke K."/>
            <person name="Gunsalus K."/>
            <person name="Fitch D.H."/>
            <person name="Piano F."/>
        </authorList>
    </citation>
    <scope>NUCLEOTIDE SEQUENCE [LARGE SCALE GENOMIC DNA]</scope>
    <source>
        <strain evidence="8">PF1309</strain>
    </source>
</reference>
<keyword evidence="3 6" id="KW-1133">Transmembrane helix</keyword>
<dbReference type="PRINTS" id="PR00237">
    <property type="entry name" value="GPCRRHODOPSN"/>
</dbReference>
<dbReference type="AlphaFoldDB" id="A0A2A2L467"/>
<proteinExistence type="predicted"/>
<feature type="transmembrane region" description="Helical" evidence="6">
    <location>
        <begin position="179"/>
        <end position="197"/>
    </location>
</feature>
<dbReference type="Pfam" id="PF00001">
    <property type="entry name" value="7tm_1"/>
    <property type="match status" value="1"/>
</dbReference>
<dbReference type="PANTHER" id="PTHR47023:SF1">
    <property type="entry name" value="SEX PEPTIDE RECEPTOR"/>
    <property type="match status" value="1"/>
</dbReference>
<dbReference type="SUPFAM" id="SSF81321">
    <property type="entry name" value="Family A G protein-coupled receptor-like"/>
    <property type="match status" value="1"/>
</dbReference>
<evidence type="ECO:0000256" key="4">
    <source>
        <dbReference type="ARBA" id="ARBA00023136"/>
    </source>
</evidence>
<feature type="transmembrane region" description="Helical" evidence="6">
    <location>
        <begin position="282"/>
        <end position="302"/>
    </location>
</feature>
<dbReference type="GO" id="GO:0004930">
    <property type="term" value="F:G protein-coupled receptor activity"/>
    <property type="evidence" value="ECO:0007669"/>
    <property type="project" value="InterPro"/>
</dbReference>
<dbReference type="Gene3D" id="1.20.1070.10">
    <property type="entry name" value="Rhodopsin 7-helix transmembrane proteins"/>
    <property type="match status" value="1"/>
</dbReference>
<dbReference type="STRING" id="2018661.A0A2A2L467"/>
<feature type="region of interest" description="Disordered" evidence="5">
    <location>
        <begin position="366"/>
        <end position="403"/>
    </location>
</feature>
<keyword evidence="9" id="KW-1185">Reference proteome</keyword>
<evidence type="ECO:0000313" key="8">
    <source>
        <dbReference type="EMBL" id="PAV80933.1"/>
    </source>
</evidence>
<feature type="compositionally biased region" description="Polar residues" evidence="5">
    <location>
        <begin position="391"/>
        <end position="401"/>
    </location>
</feature>
<feature type="transmembrane region" description="Helical" evidence="6">
    <location>
        <begin position="88"/>
        <end position="111"/>
    </location>
</feature>
<evidence type="ECO:0000313" key="9">
    <source>
        <dbReference type="Proteomes" id="UP000218231"/>
    </source>
</evidence>
<keyword evidence="4 6" id="KW-0472">Membrane</keyword>
<dbReference type="InterPro" id="IPR000276">
    <property type="entry name" value="GPCR_Rhodpsn"/>
</dbReference>
<evidence type="ECO:0000256" key="1">
    <source>
        <dbReference type="ARBA" id="ARBA00004370"/>
    </source>
</evidence>
<dbReference type="OrthoDB" id="5962323at2759"/>
<evidence type="ECO:0000259" key="7">
    <source>
        <dbReference type="PROSITE" id="PS50262"/>
    </source>
</evidence>
<comment type="caution">
    <text evidence="8">The sequence shown here is derived from an EMBL/GenBank/DDBJ whole genome shotgun (WGS) entry which is preliminary data.</text>
</comment>
<keyword evidence="2 6" id="KW-0812">Transmembrane</keyword>
<sequence>MQNFSLSANANVVETSPAVILSVQDEQEQVDNKLFMSVVNISLSTPLDWAIPIYGHLMPALVCITAVTNSFIMLVLYQKHLRTPTNMVLFAMALTDLLTGLTSFPWFFFYYTLKGYQTDILHGLSPFWCKAHAYMADSLPSFLHSSAIWLTVFLAVQRYVYVCTPSEVNRYCTPKNTKIVIVCIFITSFIFSLPEIISKRRFSLSINGRRECYVQIVPWVMKIMTRDMYYSCLYWSRVTLHGVPCILILIPATLIYGIQIIVANRLIERSSTHYLIINRLVVMRNLLIVLASPIEFAIYCSMSEQFRLTVRQLFSSKLLFVAQAQATFHGGKRYSLILVDVEEVERQKDSAAFRLSRLFGSFNSGDDRPRRKVARQSSFPNENPEMARLQRNGNVSGSFQPSKYKPKLSMQMYRYSNSQLRVPSIDSTTHISASSF</sequence>
<evidence type="ECO:0000256" key="3">
    <source>
        <dbReference type="ARBA" id="ARBA00022989"/>
    </source>
</evidence>
<dbReference type="PANTHER" id="PTHR47023">
    <property type="entry name" value="SEX PEPTIDE RECEPTOR"/>
    <property type="match status" value="1"/>
</dbReference>
<dbReference type="EMBL" id="LIAE01007221">
    <property type="protein sequence ID" value="PAV80933.1"/>
    <property type="molecule type" value="Genomic_DNA"/>
</dbReference>
<feature type="transmembrane region" description="Helical" evidence="6">
    <location>
        <begin position="238"/>
        <end position="262"/>
    </location>
</feature>
<dbReference type="CDD" id="cd14978">
    <property type="entry name" value="7tmA_FMRFamide_R-like"/>
    <property type="match status" value="1"/>
</dbReference>
<gene>
    <name evidence="8" type="ORF">WR25_04771</name>
</gene>
<accession>A0A2A2L467</accession>
<comment type="subcellular location">
    <subcellularLocation>
        <location evidence="1">Membrane</location>
    </subcellularLocation>
</comment>
<organism evidence="8 9">
    <name type="scientific">Diploscapter pachys</name>
    <dbReference type="NCBI Taxonomy" id="2018661"/>
    <lineage>
        <taxon>Eukaryota</taxon>
        <taxon>Metazoa</taxon>
        <taxon>Ecdysozoa</taxon>
        <taxon>Nematoda</taxon>
        <taxon>Chromadorea</taxon>
        <taxon>Rhabditida</taxon>
        <taxon>Rhabditina</taxon>
        <taxon>Rhabditomorpha</taxon>
        <taxon>Rhabditoidea</taxon>
        <taxon>Rhabditidae</taxon>
        <taxon>Diploscapter</taxon>
    </lineage>
</organism>
<protein>
    <recommendedName>
        <fullName evidence="7">G-protein coupled receptors family 1 profile domain-containing protein</fullName>
    </recommendedName>
</protein>
<evidence type="ECO:0000256" key="6">
    <source>
        <dbReference type="SAM" id="Phobius"/>
    </source>
</evidence>
<dbReference type="PROSITE" id="PS50262">
    <property type="entry name" value="G_PROTEIN_RECEP_F1_2"/>
    <property type="match status" value="1"/>
</dbReference>
<dbReference type="GO" id="GO:0016020">
    <property type="term" value="C:membrane"/>
    <property type="evidence" value="ECO:0007669"/>
    <property type="project" value="UniProtKB-SubCell"/>
</dbReference>
<dbReference type="InterPro" id="IPR017452">
    <property type="entry name" value="GPCR_Rhodpsn_7TM"/>
</dbReference>